<organism evidence="8 9">
    <name type="scientific">Endozoicomonas lisbonensis</name>
    <dbReference type="NCBI Taxonomy" id="3120522"/>
    <lineage>
        <taxon>Bacteria</taxon>
        <taxon>Pseudomonadati</taxon>
        <taxon>Pseudomonadota</taxon>
        <taxon>Gammaproteobacteria</taxon>
        <taxon>Oceanospirillales</taxon>
        <taxon>Endozoicomonadaceae</taxon>
        <taxon>Endozoicomonas</taxon>
    </lineage>
</organism>
<name>A0ABV2SQ58_9GAMM</name>
<dbReference type="Pfam" id="PF12838">
    <property type="entry name" value="Fer4_7"/>
    <property type="match status" value="2"/>
</dbReference>
<feature type="binding site" evidence="6">
    <location>
        <position position="41"/>
    </location>
    <ligand>
        <name>[4Fe-4S] cluster</name>
        <dbReference type="ChEBI" id="CHEBI:49883"/>
        <label>1</label>
    </ligand>
</feature>
<dbReference type="NCBIfam" id="TIGR00402">
    <property type="entry name" value="napF"/>
    <property type="match status" value="1"/>
</dbReference>
<dbReference type="PANTHER" id="PTHR24960:SF79">
    <property type="entry name" value="PHOTOSYSTEM I IRON-SULFUR CENTER"/>
    <property type="match status" value="1"/>
</dbReference>
<sequence>MKSQTSLSRRRFLRGRFNQEKPVRPPWSISENIFLDTCIRCTECIERCPNGLLKKGSGGFPEVDFSRASCNFCGECQKACTVGALTDSAKSPWTLKPVIGEACLAKAGVYCRTCAETCDDEVIEFRLRANGMAEPDVNTDLCRGCGECSSSCPVIAIELKQNDTHEAL</sequence>
<dbReference type="PANTHER" id="PTHR24960">
    <property type="entry name" value="PHOTOSYSTEM I IRON-SULFUR CENTER-RELATED"/>
    <property type="match status" value="1"/>
</dbReference>
<keyword evidence="2 6" id="KW-0479">Metal-binding</keyword>
<keyword evidence="3 6" id="KW-0677">Repeat</keyword>
<keyword evidence="6" id="KW-0963">Cytoplasm</keyword>
<dbReference type="CDD" id="cd10564">
    <property type="entry name" value="NapF_like"/>
    <property type="match status" value="1"/>
</dbReference>
<comment type="caution">
    <text evidence="8">The sequence shown here is derived from an EMBL/GenBank/DDBJ whole genome shotgun (WGS) entry which is preliminary data.</text>
</comment>
<gene>
    <name evidence="6" type="primary">napF</name>
    <name evidence="8" type="ORF">V5J35_004628</name>
</gene>
<keyword evidence="1 6" id="KW-0004">4Fe-4S</keyword>
<evidence type="ECO:0000313" key="8">
    <source>
        <dbReference type="EMBL" id="MET4759436.1"/>
    </source>
</evidence>
<feature type="domain" description="4Fe-4S ferredoxin-type" evidence="7">
    <location>
        <begin position="133"/>
        <end position="162"/>
    </location>
</feature>
<evidence type="ECO:0000256" key="3">
    <source>
        <dbReference type="ARBA" id="ARBA00022737"/>
    </source>
</evidence>
<comment type="cofactor">
    <cofactor evidence="6">
        <name>[4Fe-4S] cluster</name>
        <dbReference type="ChEBI" id="CHEBI:49883"/>
    </cofactor>
</comment>
<feature type="binding site" evidence="6">
    <location>
        <position position="76"/>
    </location>
    <ligand>
        <name>[4Fe-4S] cluster</name>
        <dbReference type="ChEBI" id="CHEBI:49883"/>
        <label>2</label>
    </ligand>
</feature>
<proteinExistence type="inferred from homology"/>
<comment type="function">
    <text evidence="6">Could be involved in the maturation of NapA, the catalytic subunit of the periplasmic nitrate reductase, before its export into the periplasm.</text>
</comment>
<evidence type="ECO:0000313" key="9">
    <source>
        <dbReference type="Proteomes" id="UP001549366"/>
    </source>
</evidence>
<feature type="binding site" evidence="6">
    <location>
        <position position="152"/>
    </location>
    <ligand>
        <name>[4Fe-4S] cluster</name>
        <dbReference type="ChEBI" id="CHEBI:49883"/>
        <label>3</label>
    </ligand>
</feature>
<evidence type="ECO:0000256" key="6">
    <source>
        <dbReference type="HAMAP-Rule" id="MF_02201"/>
    </source>
</evidence>
<feature type="binding site" evidence="6">
    <location>
        <position position="44"/>
    </location>
    <ligand>
        <name>[4Fe-4S] cluster</name>
        <dbReference type="ChEBI" id="CHEBI:49883"/>
        <label>1</label>
    </ligand>
</feature>
<dbReference type="InterPro" id="IPR050157">
    <property type="entry name" value="PSI_iron-sulfur_center"/>
</dbReference>
<feature type="domain" description="4Fe-4S ferredoxin-type" evidence="7">
    <location>
        <begin position="29"/>
        <end position="58"/>
    </location>
</feature>
<keyword evidence="5 6" id="KW-0411">Iron-sulfur</keyword>
<feature type="domain" description="4Fe-4S ferredoxin-type" evidence="7">
    <location>
        <begin position="59"/>
        <end position="90"/>
    </location>
</feature>
<evidence type="ECO:0000256" key="4">
    <source>
        <dbReference type="ARBA" id="ARBA00023004"/>
    </source>
</evidence>
<evidence type="ECO:0000259" key="7">
    <source>
        <dbReference type="PROSITE" id="PS51379"/>
    </source>
</evidence>
<feature type="binding site" evidence="6">
    <location>
        <position position="142"/>
    </location>
    <ligand>
        <name>[4Fe-4S] cluster</name>
        <dbReference type="ChEBI" id="CHEBI:49883"/>
        <label>3</label>
    </ligand>
</feature>
<comment type="similarity">
    <text evidence="6">Belongs to the NapF family.</text>
</comment>
<feature type="binding site" evidence="6">
    <location>
        <position position="148"/>
    </location>
    <ligand>
        <name>[4Fe-4S] cluster</name>
        <dbReference type="ChEBI" id="CHEBI:49883"/>
        <label>3</label>
    </ligand>
</feature>
<protein>
    <recommendedName>
        <fullName evidence="6">Ferredoxin-type protein NapF</fullName>
    </recommendedName>
</protein>
<dbReference type="InterPro" id="IPR017896">
    <property type="entry name" value="4Fe4S_Fe-S-bd"/>
</dbReference>
<feature type="binding site" evidence="6">
    <location>
        <position position="70"/>
    </location>
    <ligand>
        <name>[4Fe-4S] cluster</name>
        <dbReference type="ChEBI" id="CHEBI:49883"/>
        <label>2</label>
    </ligand>
</feature>
<comment type="subunit">
    <text evidence="6">Interacts with the cytoplasmic NapA precursor.</text>
</comment>
<reference evidence="8 9" key="1">
    <citation type="submission" date="2024-06" db="EMBL/GenBank/DDBJ databases">
        <title>Genomic Encyclopedia of Type Strains, Phase V (KMG-V): Genome sequencing to study the core and pangenomes of soil and plant-associated prokaryotes.</title>
        <authorList>
            <person name="Whitman W."/>
        </authorList>
    </citation>
    <scope>NUCLEOTIDE SEQUENCE [LARGE SCALE GENOMIC DNA]</scope>
    <source>
        <strain evidence="8 9">NE40</strain>
    </source>
</reference>
<keyword evidence="9" id="KW-1185">Reference proteome</keyword>
<accession>A0ABV2SQ58</accession>
<dbReference type="EMBL" id="JBEWTB010000002">
    <property type="protein sequence ID" value="MET4759436.1"/>
    <property type="molecule type" value="Genomic_DNA"/>
</dbReference>
<dbReference type="SUPFAM" id="SSF54862">
    <property type="entry name" value="4Fe-4S ferredoxins"/>
    <property type="match status" value="1"/>
</dbReference>
<evidence type="ECO:0000256" key="2">
    <source>
        <dbReference type="ARBA" id="ARBA00022723"/>
    </source>
</evidence>
<feature type="binding site" evidence="6">
    <location>
        <position position="80"/>
    </location>
    <ligand>
        <name>[4Fe-4S] cluster</name>
        <dbReference type="ChEBI" id="CHEBI:49883"/>
        <label>2</label>
    </ligand>
</feature>
<dbReference type="Proteomes" id="UP001549366">
    <property type="component" value="Unassembled WGS sequence"/>
</dbReference>
<dbReference type="HAMAP" id="MF_02201">
    <property type="entry name" value="NapF"/>
    <property type="match status" value="1"/>
</dbReference>
<evidence type="ECO:0000256" key="1">
    <source>
        <dbReference type="ARBA" id="ARBA00022485"/>
    </source>
</evidence>
<evidence type="ECO:0000256" key="5">
    <source>
        <dbReference type="ARBA" id="ARBA00023014"/>
    </source>
</evidence>
<dbReference type="RefSeq" id="WP_354009420.1">
    <property type="nucleotide sequence ID" value="NZ_JBEWTA010000001.1"/>
</dbReference>
<feature type="binding site" evidence="6">
    <location>
        <position position="38"/>
    </location>
    <ligand>
        <name>[4Fe-4S] cluster</name>
        <dbReference type="ChEBI" id="CHEBI:49883"/>
        <label>1</label>
    </ligand>
</feature>
<dbReference type="PROSITE" id="PS51379">
    <property type="entry name" value="4FE4S_FER_2"/>
    <property type="match status" value="3"/>
</dbReference>
<keyword evidence="4 6" id="KW-0408">Iron</keyword>
<feature type="binding site" evidence="6">
    <location>
        <position position="48"/>
    </location>
    <ligand>
        <name>[4Fe-4S] cluster</name>
        <dbReference type="ChEBI" id="CHEBI:49883"/>
        <label>1</label>
    </ligand>
</feature>
<dbReference type="PROSITE" id="PS00198">
    <property type="entry name" value="4FE4S_FER_1"/>
    <property type="match status" value="1"/>
</dbReference>
<feature type="binding site" evidence="6">
    <location>
        <position position="73"/>
    </location>
    <ligand>
        <name>[4Fe-4S] cluster</name>
        <dbReference type="ChEBI" id="CHEBI:49883"/>
        <label>2</label>
    </ligand>
</feature>
<dbReference type="Gene3D" id="3.30.70.20">
    <property type="match status" value="2"/>
</dbReference>
<dbReference type="InterPro" id="IPR017900">
    <property type="entry name" value="4Fe4S_Fe_S_CS"/>
</dbReference>
<dbReference type="InterPro" id="IPR004496">
    <property type="entry name" value="NapF"/>
</dbReference>
<feature type="binding site" evidence="6">
    <location>
        <position position="145"/>
    </location>
    <ligand>
        <name>[4Fe-4S] cluster</name>
        <dbReference type="ChEBI" id="CHEBI:49883"/>
        <label>3</label>
    </ligand>
</feature>
<comment type="subcellular location">
    <subcellularLocation>
        <location evidence="6">Cytoplasm</location>
    </subcellularLocation>
</comment>